<feature type="region of interest" description="Disordered" evidence="4">
    <location>
        <begin position="10"/>
        <end position="35"/>
    </location>
</feature>
<evidence type="ECO:0000259" key="5">
    <source>
        <dbReference type="Pfam" id="PF16528"/>
    </source>
</evidence>
<dbReference type="PANTHER" id="PTHR21426">
    <property type="entry name" value="EXOCYST COMPLEX COMPONENT 8"/>
    <property type="match status" value="1"/>
</dbReference>
<feature type="compositionally biased region" description="Basic and acidic residues" evidence="4">
    <location>
        <begin position="866"/>
        <end position="884"/>
    </location>
</feature>
<gene>
    <name evidence="6" type="ORF">H6P81_013008</name>
</gene>
<keyword evidence="2" id="KW-0813">Transport</keyword>
<dbReference type="GO" id="GO:0008104">
    <property type="term" value="P:intracellular protein localization"/>
    <property type="evidence" value="ECO:0007669"/>
    <property type="project" value="TreeGrafter"/>
</dbReference>
<comment type="similarity">
    <text evidence="1">Belongs to the EXO84 family.</text>
</comment>
<protein>
    <recommendedName>
        <fullName evidence="5">Exocyst component Exo84 C-terminal domain-containing protein</fullName>
    </recommendedName>
</protein>
<evidence type="ECO:0000256" key="2">
    <source>
        <dbReference type="ARBA" id="ARBA00022448"/>
    </source>
</evidence>
<dbReference type="Pfam" id="PF16528">
    <property type="entry name" value="Exo84_C"/>
    <property type="match status" value="1"/>
</dbReference>
<feature type="compositionally biased region" description="Polar residues" evidence="4">
    <location>
        <begin position="835"/>
        <end position="862"/>
    </location>
</feature>
<feature type="region of interest" description="Disordered" evidence="4">
    <location>
        <begin position="821"/>
        <end position="884"/>
    </location>
</feature>
<dbReference type="GO" id="GO:0006893">
    <property type="term" value="P:Golgi to plasma membrane transport"/>
    <property type="evidence" value="ECO:0007669"/>
    <property type="project" value="TreeGrafter"/>
</dbReference>
<dbReference type="Proteomes" id="UP000825729">
    <property type="component" value="Unassembled WGS sequence"/>
</dbReference>
<dbReference type="SUPFAM" id="SSF74788">
    <property type="entry name" value="Cullin repeat-like"/>
    <property type="match status" value="1"/>
</dbReference>
<evidence type="ECO:0000256" key="4">
    <source>
        <dbReference type="SAM" id="MobiDB-lite"/>
    </source>
</evidence>
<sequence length="884" mass="99330">MERTCRFRFTDEGIGDSTESGESRTGETSFDSCPGDDGLQLESMTGKGIKRLCSELIELKKASDDEFYRNVCAQYSAFLSIFDKVRSLECELAEMKQHLSSQRSLVHDFMSGDHIQLLSQISQQPALEKDLCSDPYHLSKLEIHTKAIIDTLDVLLIEHRFDEALLIFQMEETNISMILEEEVSTPDALVDYDSALSEMRRRLVKQLLLEAEDPRISPSEFQEILLRLCRLGEHYRANNLLVQYYHRRLARSIRDLQCSKQFLHEMNISEHAKLLFSMISQAAKSYVMLYYAKSPYPDELLQWAQEETKMFAHRFASYVDSLSETTGGLLLAAEAVQNVIRISSLLDSQRVLLTPCLTKLIQPCVEKVLRIHVGNLKKVIRVIASVDNWTLGKFFVLGLQRCKDSPNALEEKPEYYLLTNSGRKLVTIMQAIVEDSSQLVILQMDNLILKGLADLFIEYVEICKRSISISGNAEKKDRLPLNLATSLSQQLSVLTNLSTLAFQIFPSIAKSIFQGHGHSDDEQVSECTGCSQNMELQSRISTIKEAANHLRHHFCEQFVFKVLSPAEAGCPIKANSSANNVGQLVATQDPMPSDAFKELYLHVRLLERHAKDIFVGEDLVAEDLLRELMVTVFDWLKNDRDSCTAIVCSIPQLSANFSQFVLDIEFLLEVARVGGYLSEGIIESSEILISRMGTAFLRPGLDPNSLLSNGGWIENAAKEAIMKLQDTEIVEDMPQLIRSSMYGVHYCAEEVNISDADSCSSVVDAKILSWHDDSVGVGDWQITAGEIAVDVNYSLSSQEAEHEDSIDLKETEREIITQEVDRSSDQIDACGSDSLLESTNANDAETANLSSIENEEASSGPTCFTEKPDEHRKNKVVEQLQDKE</sequence>
<evidence type="ECO:0000313" key="7">
    <source>
        <dbReference type="Proteomes" id="UP000825729"/>
    </source>
</evidence>
<dbReference type="EMBL" id="JAINDJ010000005">
    <property type="protein sequence ID" value="KAG9446880.1"/>
    <property type="molecule type" value="Genomic_DNA"/>
</dbReference>
<reference evidence="6 7" key="1">
    <citation type="submission" date="2021-07" db="EMBL/GenBank/DDBJ databases">
        <title>The Aristolochia fimbriata genome: insights into angiosperm evolution, floral development and chemical biosynthesis.</title>
        <authorList>
            <person name="Jiao Y."/>
        </authorList>
    </citation>
    <scope>NUCLEOTIDE SEQUENCE [LARGE SCALE GENOMIC DNA]</scope>
    <source>
        <strain evidence="6">IBCAS-2021</strain>
        <tissue evidence="6">Leaf</tissue>
    </source>
</reference>
<dbReference type="AlphaFoldDB" id="A0AAV7EDE9"/>
<comment type="caution">
    <text evidence="6">The sequence shown here is derived from an EMBL/GenBank/DDBJ whole genome shotgun (WGS) entry which is preliminary data.</text>
</comment>
<evidence type="ECO:0000256" key="3">
    <source>
        <dbReference type="ARBA" id="ARBA00022483"/>
    </source>
</evidence>
<keyword evidence="3" id="KW-0268">Exocytosis</keyword>
<name>A0AAV7EDE9_ARIFI</name>
<evidence type="ECO:0000256" key="1">
    <source>
        <dbReference type="ARBA" id="ARBA00007210"/>
    </source>
</evidence>
<organism evidence="6 7">
    <name type="scientific">Aristolochia fimbriata</name>
    <name type="common">White veined hardy Dutchman's pipe vine</name>
    <dbReference type="NCBI Taxonomy" id="158543"/>
    <lineage>
        <taxon>Eukaryota</taxon>
        <taxon>Viridiplantae</taxon>
        <taxon>Streptophyta</taxon>
        <taxon>Embryophyta</taxon>
        <taxon>Tracheophyta</taxon>
        <taxon>Spermatophyta</taxon>
        <taxon>Magnoliopsida</taxon>
        <taxon>Magnoliidae</taxon>
        <taxon>Piperales</taxon>
        <taxon>Aristolochiaceae</taxon>
        <taxon>Aristolochia</taxon>
    </lineage>
</organism>
<evidence type="ECO:0000313" key="6">
    <source>
        <dbReference type="EMBL" id="KAG9446880.1"/>
    </source>
</evidence>
<keyword evidence="7" id="KW-1185">Reference proteome</keyword>
<dbReference type="InterPro" id="IPR033961">
    <property type="entry name" value="Exo84"/>
</dbReference>
<dbReference type="GO" id="GO:0006887">
    <property type="term" value="P:exocytosis"/>
    <property type="evidence" value="ECO:0007669"/>
    <property type="project" value="UniProtKB-KW"/>
</dbReference>
<accession>A0AAV7EDE9</accession>
<feature type="domain" description="Exocyst component Exo84 C-terminal" evidence="5">
    <location>
        <begin position="147"/>
        <end position="324"/>
    </location>
</feature>
<proteinExistence type="inferred from homology"/>
<dbReference type="PANTHER" id="PTHR21426:SF13">
    <property type="entry name" value="OS08G0566700 PROTEIN"/>
    <property type="match status" value="1"/>
</dbReference>
<dbReference type="GO" id="GO:0000145">
    <property type="term" value="C:exocyst"/>
    <property type="evidence" value="ECO:0007669"/>
    <property type="project" value="InterPro"/>
</dbReference>
<dbReference type="InterPro" id="IPR016159">
    <property type="entry name" value="Cullin_repeat-like_dom_sf"/>
</dbReference>
<dbReference type="InterPro" id="IPR032403">
    <property type="entry name" value="Exo84_C"/>
</dbReference>